<organism evidence="1 2">
    <name type="scientific">Porphyromonas cangingivalis</name>
    <dbReference type="NCBI Taxonomy" id="36874"/>
    <lineage>
        <taxon>Bacteria</taxon>
        <taxon>Pseudomonadati</taxon>
        <taxon>Bacteroidota</taxon>
        <taxon>Bacteroidia</taxon>
        <taxon>Bacteroidales</taxon>
        <taxon>Porphyromonadaceae</taxon>
        <taxon>Porphyromonas</taxon>
    </lineage>
</organism>
<gene>
    <name evidence="1" type="ORF">SAMN02745205_00909</name>
</gene>
<dbReference type="Proteomes" id="UP000189956">
    <property type="component" value="Unassembled WGS sequence"/>
</dbReference>
<evidence type="ECO:0000313" key="1">
    <source>
        <dbReference type="EMBL" id="SJZ47280.1"/>
    </source>
</evidence>
<name>A0A1T4KY54_PORCN</name>
<accession>A0A1T4KY54</accession>
<reference evidence="1 2" key="1">
    <citation type="submission" date="2017-02" db="EMBL/GenBank/DDBJ databases">
        <authorList>
            <person name="Peterson S.W."/>
        </authorList>
    </citation>
    <scope>NUCLEOTIDE SEQUENCE [LARGE SCALE GENOMIC DNA]</scope>
    <source>
        <strain evidence="1 2">ATCC 700135</strain>
    </source>
</reference>
<proteinExistence type="predicted"/>
<dbReference type="EMBL" id="FUWL01000006">
    <property type="protein sequence ID" value="SJZ47280.1"/>
    <property type="molecule type" value="Genomic_DNA"/>
</dbReference>
<dbReference type="AlphaFoldDB" id="A0A1T4KY54"/>
<sequence>MLGRKRQILLGELKRLRDYETKPKRPKLAFDCDEDDENRMSNFSN</sequence>
<evidence type="ECO:0000313" key="2">
    <source>
        <dbReference type="Proteomes" id="UP000189956"/>
    </source>
</evidence>
<protein>
    <submittedName>
        <fullName evidence="1">Uncharacterized protein</fullName>
    </submittedName>
</protein>